<dbReference type="InterPro" id="IPR013551">
    <property type="entry name" value="YicC-like_C"/>
</dbReference>
<dbReference type="GO" id="GO:0004521">
    <property type="term" value="F:RNA endonuclease activity"/>
    <property type="evidence" value="ECO:0007669"/>
    <property type="project" value="InterPro"/>
</dbReference>
<dbReference type="AlphaFoldDB" id="D9SL95"/>
<dbReference type="KEGG" id="ccb:Clocel_1867"/>
<dbReference type="GO" id="GO:0016787">
    <property type="term" value="F:hydrolase activity"/>
    <property type="evidence" value="ECO:0007669"/>
    <property type="project" value="UniProtKB-KW"/>
</dbReference>
<evidence type="ECO:0000259" key="6">
    <source>
        <dbReference type="Pfam" id="PF03755"/>
    </source>
</evidence>
<comment type="similarity">
    <text evidence="5">Belongs to the YicC/YloC family.</text>
</comment>
<feature type="domain" description="Endoribonuclease YicC-like C-terminal" evidence="7">
    <location>
        <begin position="176"/>
        <end position="292"/>
    </location>
</feature>
<keyword evidence="9" id="KW-1185">Reference proteome</keyword>
<proteinExistence type="inferred from homology"/>
<dbReference type="PANTHER" id="PTHR30636">
    <property type="entry name" value="UPF0701 PROTEIN YICC"/>
    <property type="match status" value="1"/>
</dbReference>
<dbReference type="RefSeq" id="WP_010077173.1">
    <property type="nucleotide sequence ID" value="NC_014393.1"/>
</dbReference>
<dbReference type="eggNOG" id="COG1561">
    <property type="taxonomic scope" value="Bacteria"/>
</dbReference>
<name>D9SL95_CLOC7</name>
<dbReference type="STRING" id="573061.Clocel_1867"/>
<dbReference type="InterPro" id="IPR013527">
    <property type="entry name" value="YicC-like_N"/>
</dbReference>
<dbReference type="Proteomes" id="UP000002730">
    <property type="component" value="Chromosome"/>
</dbReference>
<accession>D9SL95</accession>
<dbReference type="NCBIfam" id="TIGR00255">
    <property type="entry name" value="YicC/YloC family endoribonuclease"/>
    <property type="match status" value="1"/>
</dbReference>
<protein>
    <submittedName>
        <fullName evidence="8">YicC-like domain-containing protein</fullName>
    </submittedName>
</protein>
<evidence type="ECO:0000259" key="7">
    <source>
        <dbReference type="Pfam" id="PF08340"/>
    </source>
</evidence>
<organism evidence="8 9">
    <name type="scientific">Clostridium cellulovorans (strain ATCC 35296 / DSM 3052 / OCM 3 / 743B)</name>
    <dbReference type="NCBI Taxonomy" id="573061"/>
    <lineage>
        <taxon>Bacteria</taxon>
        <taxon>Bacillati</taxon>
        <taxon>Bacillota</taxon>
        <taxon>Clostridia</taxon>
        <taxon>Eubacteriales</taxon>
        <taxon>Clostridiaceae</taxon>
        <taxon>Clostridium</taxon>
    </lineage>
</organism>
<dbReference type="Pfam" id="PF08340">
    <property type="entry name" value="YicC-like_C"/>
    <property type="match status" value="1"/>
</dbReference>
<sequence length="292" mass="33586">MMKSMTGFGRANEGNENFAFTVEMKGVNHRYLDLNIRMPRSILSLEDKVRKVLQEKLNRGKIDVFITEDNYNSNAGIPMLNEALARNYITSLNKLRDEFSLKDDISVSLVAKFPEVITLKQEEKDIDEIWYILKTTLECAVNNFLSMREKEGQKLKDDILVKIKSIEGSLAKIEPLSSLTVENYKIRLQDRVTELLGDVELEPSRIAQEIAIFADRACIDEEIVRLKSHIHQVKDTLELKEAVGRKLDFIIQEMNRETNTISSKANNIEITNLTIAIKNDIEKIREQVQNLE</sequence>
<keyword evidence="3" id="KW-0255">Endonuclease</keyword>
<dbReference type="PANTHER" id="PTHR30636:SF3">
    <property type="entry name" value="UPF0701 PROTEIN YICC"/>
    <property type="match status" value="1"/>
</dbReference>
<keyword evidence="2" id="KW-0540">Nuclease</keyword>
<feature type="domain" description="Endoribonuclease YicC-like N-terminal" evidence="6">
    <location>
        <begin position="2"/>
        <end position="156"/>
    </location>
</feature>
<dbReference type="EMBL" id="CP002160">
    <property type="protein sequence ID" value="ADL51611.1"/>
    <property type="molecule type" value="Genomic_DNA"/>
</dbReference>
<evidence type="ECO:0000256" key="4">
    <source>
        <dbReference type="ARBA" id="ARBA00022801"/>
    </source>
</evidence>
<dbReference type="InterPro" id="IPR005229">
    <property type="entry name" value="YicC/YloC-like"/>
</dbReference>
<evidence type="ECO:0000256" key="3">
    <source>
        <dbReference type="ARBA" id="ARBA00022759"/>
    </source>
</evidence>
<gene>
    <name evidence="8" type="ordered locus">Clocel_1867</name>
</gene>
<dbReference type="Pfam" id="PF03755">
    <property type="entry name" value="YicC-like_N"/>
    <property type="match status" value="1"/>
</dbReference>
<dbReference type="OrthoDB" id="9771229at2"/>
<evidence type="ECO:0000256" key="2">
    <source>
        <dbReference type="ARBA" id="ARBA00022722"/>
    </source>
</evidence>
<comment type="cofactor">
    <cofactor evidence="1">
        <name>a divalent metal cation</name>
        <dbReference type="ChEBI" id="CHEBI:60240"/>
    </cofactor>
</comment>
<keyword evidence="4" id="KW-0378">Hydrolase</keyword>
<dbReference type="HOGENOM" id="CLU_076609_1_0_9"/>
<evidence type="ECO:0000256" key="1">
    <source>
        <dbReference type="ARBA" id="ARBA00001968"/>
    </source>
</evidence>
<evidence type="ECO:0000313" key="8">
    <source>
        <dbReference type="EMBL" id="ADL51611.1"/>
    </source>
</evidence>
<evidence type="ECO:0000313" key="9">
    <source>
        <dbReference type="Proteomes" id="UP000002730"/>
    </source>
</evidence>
<evidence type="ECO:0000256" key="5">
    <source>
        <dbReference type="ARBA" id="ARBA00035648"/>
    </source>
</evidence>
<reference evidence="8 9" key="1">
    <citation type="submission" date="2010-08" db="EMBL/GenBank/DDBJ databases">
        <title>Complete sequence of Clostridium cellulovorans 743B.</title>
        <authorList>
            <consortium name="US DOE Joint Genome Institute"/>
            <person name="Lucas S."/>
            <person name="Copeland A."/>
            <person name="Lapidus A."/>
            <person name="Cheng J.-F."/>
            <person name="Bruce D."/>
            <person name="Goodwin L."/>
            <person name="Pitluck S."/>
            <person name="Chertkov O."/>
            <person name="Detter J.C."/>
            <person name="Han C."/>
            <person name="Tapia R."/>
            <person name="Land M."/>
            <person name="Hauser L."/>
            <person name="Chang Y.-J."/>
            <person name="Jeffries C."/>
            <person name="Kyrpides N."/>
            <person name="Ivanova N."/>
            <person name="Mikhailova N."/>
            <person name="Hemme C.L."/>
            <person name="Woyke T."/>
        </authorList>
    </citation>
    <scope>NUCLEOTIDE SEQUENCE [LARGE SCALE GENOMIC DNA]</scope>
    <source>
        <strain evidence="9">ATCC 35296 / DSM 3052 / OCM 3 / 743B</strain>
    </source>
</reference>